<evidence type="ECO:0000256" key="4">
    <source>
        <dbReference type="ARBA" id="ARBA00022723"/>
    </source>
</evidence>
<comment type="function">
    <text evidence="8">Single strand-specific metallo-endoribonuclease involved in late-stage 70S ribosome quality control and in maturation of the 3' terminus of the 16S rRNA.</text>
</comment>
<dbReference type="Gene3D" id="3.40.390.30">
    <property type="entry name" value="Metalloproteases ('zincins'), catalytic domain"/>
    <property type="match status" value="1"/>
</dbReference>
<reference evidence="10" key="1">
    <citation type="submission" date="2016-10" db="EMBL/GenBank/DDBJ databases">
        <title>Rodentibacter gen. nov. and new species.</title>
        <authorList>
            <person name="Christensen H."/>
        </authorList>
    </citation>
    <scope>NUCLEOTIDE SEQUENCE [LARGE SCALE GENOMIC DNA]</scope>
    <source>
        <strain evidence="10">Ppn152</strain>
    </source>
</reference>
<dbReference type="Proteomes" id="UP000189114">
    <property type="component" value="Unassembled WGS sequence"/>
</dbReference>
<dbReference type="RefSeq" id="WP_077586102.1">
    <property type="nucleotide sequence ID" value="NZ_MLAE01000010.1"/>
</dbReference>
<accession>A0A1V3KPP9</accession>
<evidence type="ECO:0000256" key="2">
    <source>
        <dbReference type="ARBA" id="ARBA00022517"/>
    </source>
</evidence>
<feature type="binding site" evidence="8">
    <location>
        <position position="114"/>
    </location>
    <ligand>
        <name>Zn(2+)</name>
        <dbReference type="ChEBI" id="CHEBI:29105"/>
        <note>catalytic</note>
    </ligand>
</feature>
<dbReference type="PROSITE" id="PS01306">
    <property type="entry name" value="UPF0054"/>
    <property type="match status" value="1"/>
</dbReference>
<feature type="binding site" evidence="8">
    <location>
        <position position="124"/>
    </location>
    <ligand>
        <name>Zn(2+)</name>
        <dbReference type="ChEBI" id="CHEBI:29105"/>
        <note>catalytic</note>
    </ligand>
</feature>
<comment type="subcellular location">
    <subcellularLocation>
        <location evidence="8">Cytoplasm</location>
    </subcellularLocation>
</comment>
<protein>
    <recommendedName>
        <fullName evidence="8">Endoribonuclease YbeY</fullName>
        <ecNumber evidence="8">3.1.-.-</ecNumber>
    </recommendedName>
</protein>
<evidence type="ECO:0000256" key="3">
    <source>
        <dbReference type="ARBA" id="ARBA00022722"/>
    </source>
</evidence>
<evidence type="ECO:0000256" key="5">
    <source>
        <dbReference type="ARBA" id="ARBA00022759"/>
    </source>
</evidence>
<dbReference type="GO" id="GO:0005737">
    <property type="term" value="C:cytoplasm"/>
    <property type="evidence" value="ECO:0007669"/>
    <property type="project" value="UniProtKB-SubCell"/>
</dbReference>
<keyword evidence="5 8" id="KW-0255">Endonuclease</keyword>
<organism evidence="9 10">
    <name type="scientific">Rodentibacter caecimuris</name>
    <dbReference type="NCBI Taxonomy" id="1796644"/>
    <lineage>
        <taxon>Bacteria</taxon>
        <taxon>Pseudomonadati</taxon>
        <taxon>Pseudomonadota</taxon>
        <taxon>Gammaproteobacteria</taxon>
        <taxon>Pasteurellales</taxon>
        <taxon>Pasteurellaceae</taxon>
        <taxon>Rodentibacter</taxon>
    </lineage>
</organism>
<gene>
    <name evidence="8" type="primary">ybeY</name>
    <name evidence="9" type="ORF">BKG96_01625</name>
</gene>
<keyword evidence="2 8" id="KW-0690">Ribosome biogenesis</keyword>
<dbReference type="Pfam" id="PF02130">
    <property type="entry name" value="YbeY"/>
    <property type="match status" value="1"/>
</dbReference>
<proteinExistence type="inferred from homology"/>
<dbReference type="EMBL" id="MLAE01000010">
    <property type="protein sequence ID" value="OOF79591.1"/>
    <property type="molecule type" value="Genomic_DNA"/>
</dbReference>
<dbReference type="InterPro" id="IPR002036">
    <property type="entry name" value="YbeY"/>
</dbReference>
<dbReference type="GO" id="GO:0008270">
    <property type="term" value="F:zinc ion binding"/>
    <property type="evidence" value="ECO:0007669"/>
    <property type="project" value="UniProtKB-UniRule"/>
</dbReference>
<keyword evidence="7 8" id="KW-0862">Zinc</keyword>
<dbReference type="InterPro" id="IPR023091">
    <property type="entry name" value="MetalPrtase_cat_dom_sf_prd"/>
</dbReference>
<dbReference type="PANTHER" id="PTHR46986:SF1">
    <property type="entry name" value="ENDORIBONUCLEASE YBEY, CHLOROPLASTIC"/>
    <property type="match status" value="1"/>
</dbReference>
<keyword evidence="8" id="KW-0963">Cytoplasm</keyword>
<comment type="similarity">
    <text evidence="1 8">Belongs to the endoribonuclease YbeY family.</text>
</comment>
<feature type="binding site" evidence="8">
    <location>
        <position position="118"/>
    </location>
    <ligand>
        <name>Zn(2+)</name>
        <dbReference type="ChEBI" id="CHEBI:29105"/>
        <note>catalytic</note>
    </ligand>
</feature>
<comment type="cofactor">
    <cofactor evidence="8">
        <name>Zn(2+)</name>
        <dbReference type="ChEBI" id="CHEBI:29105"/>
    </cofactor>
    <text evidence="8">Binds 1 zinc ion.</text>
</comment>
<dbReference type="SUPFAM" id="SSF55486">
    <property type="entry name" value="Metalloproteases ('zincins'), catalytic domain"/>
    <property type="match status" value="1"/>
</dbReference>
<dbReference type="GO" id="GO:0006364">
    <property type="term" value="P:rRNA processing"/>
    <property type="evidence" value="ECO:0007669"/>
    <property type="project" value="UniProtKB-UniRule"/>
</dbReference>
<keyword evidence="3 8" id="KW-0540">Nuclease</keyword>
<name>A0A1V3KPP9_9PAST</name>
<comment type="caution">
    <text evidence="9">The sequence shown here is derived from an EMBL/GenBank/DDBJ whole genome shotgun (WGS) entry which is preliminary data.</text>
</comment>
<dbReference type="GO" id="GO:0004222">
    <property type="term" value="F:metalloendopeptidase activity"/>
    <property type="evidence" value="ECO:0007669"/>
    <property type="project" value="InterPro"/>
</dbReference>
<sequence length="155" mass="17406">MGNILIDLQIATENTQGLPTESQITQWASAAVQPESDNVEMTVRIVDEAESHELNLTYRGKDRPTNVLSFPFDCPDEVELSLLGDLVICCQVVENEAIEQGKPLMAHWAHMVVHGSLHLLGYDHIEDEEAEEMESLETQIMQNLGFADPYLLEKE</sequence>
<keyword evidence="6 8" id="KW-0378">Hydrolase</keyword>
<dbReference type="AlphaFoldDB" id="A0A1V3KPP9"/>
<dbReference type="EC" id="3.1.-.-" evidence="8"/>
<dbReference type="InterPro" id="IPR020549">
    <property type="entry name" value="YbeY_CS"/>
</dbReference>
<dbReference type="GO" id="GO:0004521">
    <property type="term" value="F:RNA endonuclease activity"/>
    <property type="evidence" value="ECO:0007669"/>
    <property type="project" value="UniProtKB-UniRule"/>
</dbReference>
<evidence type="ECO:0000313" key="10">
    <source>
        <dbReference type="Proteomes" id="UP000189114"/>
    </source>
</evidence>
<evidence type="ECO:0000256" key="7">
    <source>
        <dbReference type="ARBA" id="ARBA00022833"/>
    </source>
</evidence>
<evidence type="ECO:0000313" key="9">
    <source>
        <dbReference type="EMBL" id="OOF79591.1"/>
    </source>
</evidence>
<evidence type="ECO:0000256" key="6">
    <source>
        <dbReference type="ARBA" id="ARBA00022801"/>
    </source>
</evidence>
<evidence type="ECO:0000256" key="1">
    <source>
        <dbReference type="ARBA" id="ARBA00010875"/>
    </source>
</evidence>
<evidence type="ECO:0000256" key="8">
    <source>
        <dbReference type="HAMAP-Rule" id="MF_00009"/>
    </source>
</evidence>
<dbReference type="NCBIfam" id="TIGR00043">
    <property type="entry name" value="rRNA maturation RNase YbeY"/>
    <property type="match status" value="1"/>
</dbReference>
<dbReference type="HAMAP" id="MF_00009">
    <property type="entry name" value="Endoribonucl_YbeY"/>
    <property type="match status" value="1"/>
</dbReference>
<dbReference type="PANTHER" id="PTHR46986">
    <property type="entry name" value="ENDORIBONUCLEASE YBEY, CHLOROPLASTIC"/>
    <property type="match status" value="1"/>
</dbReference>
<keyword evidence="8" id="KW-0698">rRNA processing</keyword>
<keyword evidence="4 8" id="KW-0479">Metal-binding</keyword>